<reference evidence="1 2" key="1">
    <citation type="submission" date="2019-08" db="EMBL/GenBank/DDBJ databases">
        <authorList>
            <person name="Karlyshev A.V."/>
        </authorList>
    </citation>
    <scope>NUCLEOTIDE SEQUENCE [LARGE SCALE GENOMIC DNA]</scope>
    <source>
        <strain evidence="1 2">Alg18-2.2</strain>
    </source>
</reference>
<comment type="caution">
    <text evidence="1">The sequence shown here is derived from an EMBL/GenBank/DDBJ whole genome shotgun (WGS) entry which is preliminary data.</text>
</comment>
<dbReference type="OrthoDB" id="7576954at2"/>
<name>A0A5C8KIV2_9GAMM</name>
<dbReference type="RefSeq" id="WP_147892671.1">
    <property type="nucleotide sequence ID" value="NZ_VRTS01000018.1"/>
</dbReference>
<sequence length="156" mass="17855">MRRTRLENLVAVCDRFGKSLEGIPDSTARSLHDVYADLSARMIEVRARNPEVRSSEFASGIEQGLREAPESFSAVSAQWRETVEKAFYAAFRAEYPEFMAKEAARLEKVETRGRIRTDSEYYLVRHQVDALEGDEDALARLHTLYAMLEAYELRSS</sequence>
<gene>
    <name evidence="1" type="ORF">FU658_14175</name>
</gene>
<evidence type="ECO:0000313" key="2">
    <source>
        <dbReference type="Proteomes" id="UP000321248"/>
    </source>
</evidence>
<dbReference type="Proteomes" id="UP000321248">
    <property type="component" value="Unassembled WGS sequence"/>
</dbReference>
<accession>A0A5C8KIV2</accession>
<dbReference type="EMBL" id="VRTS01000018">
    <property type="protein sequence ID" value="TXK59046.1"/>
    <property type="molecule type" value="Genomic_DNA"/>
</dbReference>
<protein>
    <submittedName>
        <fullName evidence="1">Uncharacterized protein</fullName>
    </submittedName>
</protein>
<evidence type="ECO:0000313" key="1">
    <source>
        <dbReference type="EMBL" id="TXK59046.1"/>
    </source>
</evidence>
<keyword evidence="2" id="KW-1185">Reference proteome</keyword>
<organism evidence="1 2">
    <name type="scientific">Alkalisalibacterium limincola</name>
    <dbReference type="NCBI Taxonomy" id="2699169"/>
    <lineage>
        <taxon>Bacteria</taxon>
        <taxon>Pseudomonadati</taxon>
        <taxon>Pseudomonadota</taxon>
        <taxon>Gammaproteobacteria</taxon>
        <taxon>Lysobacterales</taxon>
        <taxon>Lysobacteraceae</taxon>
        <taxon>Alkalisalibacterium</taxon>
    </lineage>
</organism>
<proteinExistence type="predicted"/>
<dbReference type="AlphaFoldDB" id="A0A5C8KIV2"/>